<proteinExistence type="predicted"/>
<sequence length="281" mass="31461">MDVPITANVLGTIGAVCWSVQLIPQIVVNYRRHHTEGLQPSMMILWAIAGVPLGIYNIVENFNIALRIQPQILTLLSLVTWTQCMYYGKHWPKRKCLLTISIFCAVLGGIQVASIFALRIAKNRGLSWPMTMMAVLSACLLVAGVLRHYWDIYVHRTVRGISFLFVGIDAAGDLFSLISVLYQPTLDILGMVIYGSELAFWLGIFACGGFLNFSPWVRKKIKAHRSRPQEEPERECDDEGDRTVQQPQSIYLHDLPSSTSVFRTASGGEVRRRDAVVVQGP</sequence>
<dbReference type="AlphaFoldDB" id="A0A2B7XM07"/>
<dbReference type="Gene3D" id="1.20.1280.290">
    <property type="match status" value="1"/>
</dbReference>
<feature type="transmembrane region" description="Helical" evidence="6">
    <location>
        <begin position="158"/>
        <end position="178"/>
    </location>
</feature>
<dbReference type="GO" id="GO:0016020">
    <property type="term" value="C:membrane"/>
    <property type="evidence" value="ECO:0007669"/>
    <property type="project" value="UniProtKB-SubCell"/>
</dbReference>
<evidence type="ECO:0000313" key="7">
    <source>
        <dbReference type="EMBL" id="PGH09597.1"/>
    </source>
</evidence>
<keyword evidence="4 6" id="KW-0472">Membrane</keyword>
<organism evidence="7 8">
    <name type="scientific">Helicocarpus griseus UAMH5409</name>
    <dbReference type="NCBI Taxonomy" id="1447875"/>
    <lineage>
        <taxon>Eukaryota</taxon>
        <taxon>Fungi</taxon>
        <taxon>Dikarya</taxon>
        <taxon>Ascomycota</taxon>
        <taxon>Pezizomycotina</taxon>
        <taxon>Eurotiomycetes</taxon>
        <taxon>Eurotiomycetidae</taxon>
        <taxon>Onygenales</taxon>
        <taxon>Ajellomycetaceae</taxon>
        <taxon>Helicocarpus</taxon>
    </lineage>
</organism>
<feature type="transmembrane region" description="Helical" evidence="6">
    <location>
        <begin position="198"/>
        <end position="217"/>
    </location>
</feature>
<protein>
    <recommendedName>
        <fullName evidence="9">PQ loop repeat protein</fullName>
    </recommendedName>
</protein>
<evidence type="ECO:0000256" key="2">
    <source>
        <dbReference type="ARBA" id="ARBA00022692"/>
    </source>
</evidence>
<dbReference type="OrthoDB" id="407617at2759"/>
<comment type="subcellular location">
    <subcellularLocation>
        <location evidence="1">Membrane</location>
        <topology evidence="1">Multi-pass membrane protein</topology>
    </subcellularLocation>
</comment>
<dbReference type="SMART" id="SM00679">
    <property type="entry name" value="CTNS"/>
    <property type="match status" value="2"/>
</dbReference>
<keyword evidence="3 6" id="KW-1133">Transmembrane helix</keyword>
<evidence type="ECO:0000256" key="4">
    <source>
        <dbReference type="ARBA" id="ARBA00023136"/>
    </source>
</evidence>
<evidence type="ECO:0000256" key="1">
    <source>
        <dbReference type="ARBA" id="ARBA00004141"/>
    </source>
</evidence>
<evidence type="ECO:0008006" key="9">
    <source>
        <dbReference type="Google" id="ProtNLM"/>
    </source>
</evidence>
<dbReference type="PANTHER" id="PTHR16201:SF37">
    <property type="entry name" value="PQ-LOOP REPEAT-CONTAINING PROTEIN"/>
    <property type="match status" value="1"/>
</dbReference>
<evidence type="ECO:0000313" key="8">
    <source>
        <dbReference type="Proteomes" id="UP000223968"/>
    </source>
</evidence>
<keyword evidence="2 6" id="KW-0812">Transmembrane</keyword>
<dbReference type="EMBL" id="PDNB01000092">
    <property type="protein sequence ID" value="PGH09597.1"/>
    <property type="molecule type" value="Genomic_DNA"/>
</dbReference>
<dbReference type="Proteomes" id="UP000223968">
    <property type="component" value="Unassembled WGS sequence"/>
</dbReference>
<gene>
    <name evidence="7" type="ORF">AJ79_05653</name>
</gene>
<feature type="transmembrane region" description="Helical" evidence="6">
    <location>
        <begin position="6"/>
        <end position="30"/>
    </location>
</feature>
<feature type="transmembrane region" description="Helical" evidence="6">
    <location>
        <begin position="100"/>
        <end position="120"/>
    </location>
</feature>
<evidence type="ECO:0000256" key="6">
    <source>
        <dbReference type="SAM" id="Phobius"/>
    </source>
</evidence>
<keyword evidence="8" id="KW-1185">Reference proteome</keyword>
<evidence type="ECO:0000256" key="5">
    <source>
        <dbReference type="SAM" id="MobiDB-lite"/>
    </source>
</evidence>
<feature type="region of interest" description="Disordered" evidence="5">
    <location>
        <begin position="224"/>
        <end position="244"/>
    </location>
</feature>
<dbReference type="InterPro" id="IPR051415">
    <property type="entry name" value="LAAT-1"/>
</dbReference>
<comment type="caution">
    <text evidence="7">The sequence shown here is derived from an EMBL/GenBank/DDBJ whole genome shotgun (WGS) entry which is preliminary data.</text>
</comment>
<evidence type="ECO:0000256" key="3">
    <source>
        <dbReference type="ARBA" id="ARBA00022989"/>
    </source>
</evidence>
<dbReference type="Pfam" id="PF04193">
    <property type="entry name" value="PQ-loop"/>
    <property type="match status" value="1"/>
</dbReference>
<feature type="transmembrane region" description="Helical" evidence="6">
    <location>
        <begin position="126"/>
        <end position="146"/>
    </location>
</feature>
<accession>A0A2B7XM07</accession>
<name>A0A2B7XM07_9EURO</name>
<reference evidence="7 8" key="1">
    <citation type="submission" date="2017-10" db="EMBL/GenBank/DDBJ databases">
        <title>Comparative genomics in systemic dimorphic fungi from Ajellomycetaceae.</title>
        <authorList>
            <person name="Munoz J.F."/>
            <person name="Mcewen J.G."/>
            <person name="Clay O.K."/>
            <person name="Cuomo C.A."/>
        </authorList>
    </citation>
    <scope>NUCLEOTIDE SEQUENCE [LARGE SCALE GENOMIC DNA]</scope>
    <source>
        <strain evidence="7 8">UAMH5409</strain>
    </source>
</reference>
<dbReference type="InterPro" id="IPR006603">
    <property type="entry name" value="PQ-loop_rpt"/>
</dbReference>
<dbReference type="PANTHER" id="PTHR16201">
    <property type="entry name" value="SEVEN TRANSMEMBRANE PROTEIN 1-RELATED"/>
    <property type="match status" value="1"/>
</dbReference>
<feature type="transmembrane region" description="Helical" evidence="6">
    <location>
        <begin position="42"/>
        <end position="59"/>
    </location>
</feature>